<evidence type="ECO:0000259" key="8">
    <source>
        <dbReference type="Pfam" id="PF01694"/>
    </source>
</evidence>
<comment type="subcellular location">
    <subcellularLocation>
        <location evidence="1">Membrane</location>
        <topology evidence="1">Multi-pass membrane protein</topology>
    </subcellularLocation>
</comment>
<feature type="transmembrane region" description="Helical" evidence="7">
    <location>
        <begin position="352"/>
        <end position="370"/>
    </location>
</feature>
<dbReference type="GO" id="GO:0006508">
    <property type="term" value="P:proteolysis"/>
    <property type="evidence" value="ECO:0007669"/>
    <property type="project" value="UniProtKB-KW"/>
</dbReference>
<protein>
    <submittedName>
        <fullName evidence="9">Rhomboid family intramembrane serine protease</fullName>
    </submittedName>
</protein>
<dbReference type="Pfam" id="PF01694">
    <property type="entry name" value="Rhomboid"/>
    <property type="match status" value="1"/>
</dbReference>
<dbReference type="EMBL" id="SJSK01000002">
    <property type="protein sequence ID" value="TCC91897.1"/>
    <property type="molecule type" value="Genomic_DNA"/>
</dbReference>
<evidence type="ECO:0000256" key="7">
    <source>
        <dbReference type="SAM" id="Phobius"/>
    </source>
</evidence>
<accession>A0A4R0MYB4</accession>
<dbReference type="PANTHER" id="PTHR43731">
    <property type="entry name" value="RHOMBOID PROTEASE"/>
    <property type="match status" value="1"/>
</dbReference>
<evidence type="ECO:0000256" key="4">
    <source>
        <dbReference type="ARBA" id="ARBA00022801"/>
    </source>
</evidence>
<dbReference type="InterPro" id="IPR035952">
    <property type="entry name" value="Rhomboid-like_sf"/>
</dbReference>
<dbReference type="RefSeq" id="WP_131552837.1">
    <property type="nucleotide sequence ID" value="NZ_SJSK01000002.1"/>
</dbReference>
<dbReference type="Proteomes" id="UP000292884">
    <property type="component" value="Unassembled WGS sequence"/>
</dbReference>
<feature type="domain" description="Peptidase S54 rhomboid" evidence="8">
    <location>
        <begin position="200"/>
        <end position="336"/>
    </location>
</feature>
<evidence type="ECO:0000313" key="10">
    <source>
        <dbReference type="Proteomes" id="UP000292884"/>
    </source>
</evidence>
<evidence type="ECO:0000256" key="1">
    <source>
        <dbReference type="ARBA" id="ARBA00004141"/>
    </source>
</evidence>
<reference evidence="9 10" key="1">
    <citation type="submission" date="2019-02" db="EMBL/GenBank/DDBJ databases">
        <title>Pedobacter sp. RP-1-13 sp. nov., isolated from Arctic soil.</title>
        <authorList>
            <person name="Dahal R.H."/>
        </authorList>
    </citation>
    <scope>NUCLEOTIDE SEQUENCE [LARGE SCALE GENOMIC DNA]</scope>
    <source>
        <strain evidence="9 10">RP-1-13</strain>
    </source>
</reference>
<feature type="transmembrane region" description="Helical" evidence="7">
    <location>
        <begin position="242"/>
        <end position="262"/>
    </location>
</feature>
<dbReference type="Gene3D" id="1.20.1540.10">
    <property type="entry name" value="Rhomboid-like"/>
    <property type="match status" value="1"/>
</dbReference>
<keyword evidence="9" id="KW-0645">Protease</keyword>
<evidence type="ECO:0000256" key="6">
    <source>
        <dbReference type="ARBA" id="ARBA00023136"/>
    </source>
</evidence>
<sequence>MAFGLTPKHTEEIYLTDLSPEQFLALAIETANQLKWQINYVSETGIIAYTNKGLFSWNADIKILMQYGNTIFITSESAGNEMIDWGKNKKTVNQFLDTFEIAKLSFTPEELTLKHIELEAELPPPEQDYLQLPPQTFKEQIKDFFSMFVPTKEYFITPILVNLNLLVFILMLISGVDIIAPTGEALLSWGANFRPYTLNDQPWRLITNCFLHIGIIHLVMNIFALLYIGALLEPILGKVRFFAAYLLTGLIASITSMCWHELSISAGASGAIFGMYGVFLALLTTSLIEKNTRKALLSSIAFFVVYNLIYGLKGQIDNAAHIGGLFSGILIGYAFLPSIIRFEETGVKSITIGFVSLVVISSCTVIYTMLPNNGITNQEIMNGAINNQTQSNPERSIFFIESDKDRSEYQSIMKDFASIESMALDIYPLDTTVAGKEQALGQIKNRGIYYWNRSLEVLAPLNQLKLPPAIIKQNKLLNEYCLLYIELYNLMYVALEKHSKAYDKQIDELHQKINVKLEQLKAGLPK</sequence>
<feature type="transmembrane region" description="Helical" evidence="7">
    <location>
        <begin position="268"/>
        <end position="288"/>
    </location>
</feature>
<dbReference type="GO" id="GO:0004252">
    <property type="term" value="F:serine-type endopeptidase activity"/>
    <property type="evidence" value="ECO:0007669"/>
    <property type="project" value="InterPro"/>
</dbReference>
<evidence type="ECO:0000256" key="5">
    <source>
        <dbReference type="ARBA" id="ARBA00022989"/>
    </source>
</evidence>
<feature type="transmembrane region" description="Helical" evidence="7">
    <location>
        <begin position="154"/>
        <end position="180"/>
    </location>
</feature>
<keyword evidence="5 7" id="KW-1133">Transmembrane helix</keyword>
<dbReference type="InterPro" id="IPR050925">
    <property type="entry name" value="Rhomboid_protease_S54"/>
</dbReference>
<comment type="caution">
    <text evidence="9">The sequence shown here is derived from an EMBL/GenBank/DDBJ whole genome shotgun (WGS) entry which is preliminary data.</text>
</comment>
<name>A0A4R0MYB4_9SPHI</name>
<dbReference type="InterPro" id="IPR022764">
    <property type="entry name" value="Peptidase_S54_rhomboid_dom"/>
</dbReference>
<dbReference type="GO" id="GO:0016020">
    <property type="term" value="C:membrane"/>
    <property type="evidence" value="ECO:0007669"/>
    <property type="project" value="UniProtKB-SubCell"/>
</dbReference>
<dbReference type="SUPFAM" id="SSF144091">
    <property type="entry name" value="Rhomboid-like"/>
    <property type="match status" value="1"/>
</dbReference>
<dbReference type="AlphaFoldDB" id="A0A4R0MYB4"/>
<evidence type="ECO:0000256" key="2">
    <source>
        <dbReference type="ARBA" id="ARBA00009045"/>
    </source>
</evidence>
<gene>
    <name evidence="9" type="ORF">EZ428_09110</name>
</gene>
<keyword evidence="6 7" id="KW-0472">Membrane</keyword>
<dbReference type="PANTHER" id="PTHR43731:SF14">
    <property type="entry name" value="PRESENILIN-ASSOCIATED RHOMBOID-LIKE PROTEIN, MITOCHONDRIAL"/>
    <property type="match status" value="1"/>
</dbReference>
<evidence type="ECO:0000256" key="3">
    <source>
        <dbReference type="ARBA" id="ARBA00022692"/>
    </source>
</evidence>
<evidence type="ECO:0000313" key="9">
    <source>
        <dbReference type="EMBL" id="TCC91897.1"/>
    </source>
</evidence>
<proteinExistence type="inferred from homology"/>
<feature type="transmembrane region" description="Helical" evidence="7">
    <location>
        <begin position="295"/>
        <end position="312"/>
    </location>
</feature>
<comment type="similarity">
    <text evidence="2">Belongs to the peptidase S54 family.</text>
</comment>
<keyword evidence="4" id="KW-0378">Hydrolase</keyword>
<keyword evidence="3 7" id="KW-0812">Transmembrane</keyword>
<dbReference type="OrthoDB" id="9778341at2"/>
<keyword evidence="10" id="KW-1185">Reference proteome</keyword>
<feature type="transmembrane region" description="Helical" evidence="7">
    <location>
        <begin position="318"/>
        <end position="340"/>
    </location>
</feature>
<feature type="transmembrane region" description="Helical" evidence="7">
    <location>
        <begin position="205"/>
        <end position="230"/>
    </location>
</feature>
<organism evidence="9 10">
    <name type="scientific">Pedobacter frigiditerrae</name>
    <dbReference type="NCBI Taxonomy" id="2530452"/>
    <lineage>
        <taxon>Bacteria</taxon>
        <taxon>Pseudomonadati</taxon>
        <taxon>Bacteroidota</taxon>
        <taxon>Sphingobacteriia</taxon>
        <taxon>Sphingobacteriales</taxon>
        <taxon>Sphingobacteriaceae</taxon>
        <taxon>Pedobacter</taxon>
    </lineage>
</organism>